<dbReference type="Proteomes" id="UP000283269">
    <property type="component" value="Unassembled WGS sequence"/>
</dbReference>
<dbReference type="InParanoid" id="A0A409XFR7"/>
<protein>
    <recommendedName>
        <fullName evidence="9">Peptidase S26 domain-containing protein</fullName>
    </recommendedName>
</protein>
<dbReference type="STRING" id="93625.A0A409XFR7"/>
<dbReference type="AlphaFoldDB" id="A0A409XFR7"/>
<comment type="caution">
    <text evidence="10">The sequence shown here is derived from an EMBL/GenBank/DDBJ whole genome shotgun (WGS) entry which is preliminary data.</text>
</comment>
<dbReference type="Gene3D" id="2.10.109.10">
    <property type="entry name" value="Umud Fragment, subunit A"/>
    <property type="match status" value="1"/>
</dbReference>
<dbReference type="CDD" id="cd06530">
    <property type="entry name" value="S26_SPase_I"/>
    <property type="match status" value="1"/>
</dbReference>
<dbReference type="InterPro" id="IPR052064">
    <property type="entry name" value="Mito_IMP1_subunit"/>
</dbReference>
<gene>
    <name evidence="10" type="ORF">CVT25_012335</name>
</gene>
<feature type="active site" evidence="7">
    <location>
        <position position="126"/>
    </location>
</feature>
<evidence type="ECO:0000256" key="8">
    <source>
        <dbReference type="SAM" id="Phobius"/>
    </source>
</evidence>
<dbReference type="SUPFAM" id="SSF51306">
    <property type="entry name" value="LexA/Signal peptidase"/>
    <property type="match status" value="1"/>
</dbReference>
<evidence type="ECO:0000256" key="4">
    <source>
        <dbReference type="ARBA" id="ARBA00023128"/>
    </source>
</evidence>
<sequence length="207" mass="23158">MPWLRTSRLWMSLHTARCSKDFFVARSYSRQPFKTAPGSLSPLKYTKRIAIGTLKVINFLFAVHLFTTYVGRVSFMAGPSMLPTLAVGGELVIEDLITYRLFPSKMARGDLLIVKSPIEPKKMVCKRLIGLPGDIVCVDPTGQIFPSTEHIVVPKGHIWISGDNAAASRDSRMYGPVPIGLVKGRAFARIWPLKSFKIFTNQITYIK</sequence>
<proteinExistence type="inferred from homology"/>
<feature type="domain" description="Peptidase S26" evidence="9">
    <location>
        <begin position="59"/>
        <end position="139"/>
    </location>
</feature>
<dbReference type="OrthoDB" id="308440at2759"/>
<keyword evidence="4" id="KW-0496">Mitochondrion</keyword>
<evidence type="ECO:0000256" key="2">
    <source>
        <dbReference type="ARBA" id="ARBA00022792"/>
    </source>
</evidence>
<dbReference type="InterPro" id="IPR019533">
    <property type="entry name" value="Peptidase_S26"/>
</dbReference>
<evidence type="ECO:0000313" key="10">
    <source>
        <dbReference type="EMBL" id="PPQ89590.1"/>
    </source>
</evidence>
<evidence type="ECO:0000256" key="3">
    <source>
        <dbReference type="ARBA" id="ARBA00022801"/>
    </source>
</evidence>
<feature type="transmembrane region" description="Helical" evidence="8">
    <location>
        <begin position="49"/>
        <end position="70"/>
    </location>
</feature>
<evidence type="ECO:0000313" key="11">
    <source>
        <dbReference type="Proteomes" id="UP000283269"/>
    </source>
</evidence>
<keyword evidence="8" id="KW-0812">Transmembrane</keyword>
<keyword evidence="5 8" id="KW-0472">Membrane</keyword>
<dbReference type="EMBL" id="NHYD01001858">
    <property type="protein sequence ID" value="PPQ89590.1"/>
    <property type="molecule type" value="Genomic_DNA"/>
</dbReference>
<keyword evidence="11" id="KW-1185">Reference proteome</keyword>
<dbReference type="PRINTS" id="PR00727">
    <property type="entry name" value="LEADERPTASE"/>
</dbReference>
<reference evidence="10 11" key="1">
    <citation type="journal article" date="2018" name="Evol. Lett.">
        <title>Horizontal gene cluster transfer increased hallucinogenic mushroom diversity.</title>
        <authorList>
            <person name="Reynolds H.T."/>
            <person name="Vijayakumar V."/>
            <person name="Gluck-Thaler E."/>
            <person name="Korotkin H.B."/>
            <person name="Matheny P.B."/>
            <person name="Slot J.C."/>
        </authorList>
    </citation>
    <scope>NUCLEOTIDE SEQUENCE [LARGE SCALE GENOMIC DNA]</scope>
    <source>
        <strain evidence="10 11">2631</strain>
    </source>
</reference>
<dbReference type="Pfam" id="PF10502">
    <property type="entry name" value="Peptidase_S26"/>
    <property type="match status" value="2"/>
</dbReference>
<keyword evidence="3" id="KW-0378">Hydrolase</keyword>
<name>A0A409XFR7_PSICY</name>
<dbReference type="PROSITE" id="PS00760">
    <property type="entry name" value="SPASE_I_2"/>
    <property type="match status" value="1"/>
</dbReference>
<dbReference type="PANTHER" id="PTHR12383">
    <property type="entry name" value="PROTEASE FAMILY S26 MITOCHONDRIAL INNER MEMBRANE PROTEASE-RELATED"/>
    <property type="match status" value="1"/>
</dbReference>
<evidence type="ECO:0000256" key="6">
    <source>
        <dbReference type="ARBA" id="ARBA00038445"/>
    </source>
</evidence>
<comment type="subcellular location">
    <subcellularLocation>
        <location evidence="1">Mitochondrion inner membrane</location>
    </subcellularLocation>
</comment>
<dbReference type="GO" id="GO:0042720">
    <property type="term" value="C:mitochondrial inner membrane peptidase complex"/>
    <property type="evidence" value="ECO:0007669"/>
    <property type="project" value="TreeGrafter"/>
</dbReference>
<accession>A0A409XFR7</accession>
<dbReference type="InterPro" id="IPR036286">
    <property type="entry name" value="LexA/Signal_pep-like_sf"/>
</dbReference>
<dbReference type="GO" id="GO:0006627">
    <property type="term" value="P:protein processing involved in protein targeting to mitochondrion"/>
    <property type="evidence" value="ECO:0007669"/>
    <property type="project" value="TreeGrafter"/>
</dbReference>
<dbReference type="InterPro" id="IPR000223">
    <property type="entry name" value="Pept_S26A_signal_pept_1"/>
</dbReference>
<dbReference type="FunCoup" id="A0A409XFR7">
    <property type="interactions" value="287"/>
</dbReference>
<feature type="domain" description="Peptidase S26" evidence="9">
    <location>
        <begin position="148"/>
        <end position="191"/>
    </location>
</feature>
<organism evidence="10 11">
    <name type="scientific">Psilocybe cyanescens</name>
    <dbReference type="NCBI Taxonomy" id="93625"/>
    <lineage>
        <taxon>Eukaryota</taxon>
        <taxon>Fungi</taxon>
        <taxon>Dikarya</taxon>
        <taxon>Basidiomycota</taxon>
        <taxon>Agaricomycotina</taxon>
        <taxon>Agaricomycetes</taxon>
        <taxon>Agaricomycetidae</taxon>
        <taxon>Agaricales</taxon>
        <taxon>Agaricineae</taxon>
        <taxon>Strophariaceae</taxon>
        <taxon>Psilocybe</taxon>
    </lineage>
</organism>
<evidence type="ECO:0000256" key="1">
    <source>
        <dbReference type="ARBA" id="ARBA00004273"/>
    </source>
</evidence>
<dbReference type="GO" id="GO:0006465">
    <property type="term" value="P:signal peptide processing"/>
    <property type="evidence" value="ECO:0007669"/>
    <property type="project" value="InterPro"/>
</dbReference>
<evidence type="ECO:0000259" key="9">
    <source>
        <dbReference type="Pfam" id="PF10502"/>
    </source>
</evidence>
<comment type="similarity">
    <text evidence="6">Belongs to the peptidase S26 family. IMP1 subfamily.</text>
</comment>
<dbReference type="PROSITE" id="PS00761">
    <property type="entry name" value="SPASE_I_3"/>
    <property type="match status" value="1"/>
</dbReference>
<keyword evidence="8" id="KW-1133">Transmembrane helix</keyword>
<evidence type="ECO:0000256" key="5">
    <source>
        <dbReference type="ARBA" id="ARBA00023136"/>
    </source>
</evidence>
<keyword evidence="2" id="KW-0999">Mitochondrion inner membrane</keyword>
<feature type="active site" evidence="7">
    <location>
        <position position="80"/>
    </location>
</feature>
<dbReference type="PANTHER" id="PTHR12383:SF16">
    <property type="entry name" value="MITOCHONDRIAL INNER MEMBRANE PROTEASE SUBUNIT 1"/>
    <property type="match status" value="1"/>
</dbReference>
<dbReference type="InterPro" id="IPR019758">
    <property type="entry name" value="Pept_S26A_signal_pept_1_CS"/>
</dbReference>
<evidence type="ECO:0000256" key="7">
    <source>
        <dbReference type="PIRSR" id="PIRSR600223-1"/>
    </source>
</evidence>
<dbReference type="InterPro" id="IPR019757">
    <property type="entry name" value="Pept_S26A_signal_pept_1_Lys-AS"/>
</dbReference>
<dbReference type="GO" id="GO:0004252">
    <property type="term" value="F:serine-type endopeptidase activity"/>
    <property type="evidence" value="ECO:0007669"/>
    <property type="project" value="InterPro"/>
</dbReference>